<feature type="non-terminal residue" evidence="2">
    <location>
        <position position="1"/>
    </location>
</feature>
<dbReference type="GO" id="GO:0016746">
    <property type="term" value="F:acyltransferase activity"/>
    <property type="evidence" value="ECO:0007669"/>
    <property type="project" value="InterPro"/>
</dbReference>
<reference evidence="2 3" key="1">
    <citation type="submission" date="2019-03" db="EMBL/GenBank/DDBJ databases">
        <title>Lake Tanganyika Metagenome-Assembled Genomes (MAGs).</title>
        <authorList>
            <person name="Tran P."/>
        </authorList>
    </citation>
    <scope>NUCLEOTIDE SEQUENCE [LARGE SCALE GENOMIC DNA]</scope>
    <source>
        <strain evidence="2">K_DeepCast_65m_m2_236</strain>
    </source>
</reference>
<dbReference type="Pfam" id="PF00198">
    <property type="entry name" value="2-oxoacid_dh"/>
    <property type="match status" value="1"/>
</dbReference>
<protein>
    <submittedName>
        <fullName evidence="2">2-oxo acid dehydrogenase subunit E2</fullName>
    </submittedName>
</protein>
<feature type="domain" description="2-oxoacid dehydrogenase acyltransferase catalytic" evidence="1">
    <location>
        <begin position="8"/>
        <end position="90"/>
    </location>
</feature>
<dbReference type="Proteomes" id="UP000703893">
    <property type="component" value="Unassembled WGS sequence"/>
</dbReference>
<evidence type="ECO:0000259" key="1">
    <source>
        <dbReference type="Pfam" id="PF00198"/>
    </source>
</evidence>
<accession>A0A938BP88</accession>
<sequence>ESRPFGAAVITNVGVFGIDEGYVPPTPWARVPVWLLIGAIRELPAVVDGKVVPRPMLTITATVDHRFVDGQQGGNLTKTVRSILENPWLLDESEGSMAQ</sequence>
<comment type="caution">
    <text evidence="2">The sequence shown here is derived from an EMBL/GenBank/DDBJ whole genome shotgun (WGS) entry which is preliminary data.</text>
</comment>
<dbReference type="EMBL" id="VGJX01000796">
    <property type="protein sequence ID" value="MBM3275960.1"/>
    <property type="molecule type" value="Genomic_DNA"/>
</dbReference>
<dbReference type="Gene3D" id="3.30.559.10">
    <property type="entry name" value="Chloramphenicol acetyltransferase-like domain"/>
    <property type="match status" value="1"/>
</dbReference>
<evidence type="ECO:0000313" key="3">
    <source>
        <dbReference type="Proteomes" id="UP000703893"/>
    </source>
</evidence>
<dbReference type="AlphaFoldDB" id="A0A938BP88"/>
<dbReference type="InterPro" id="IPR001078">
    <property type="entry name" value="2-oxoacid_DH_actylTfrase"/>
</dbReference>
<name>A0A938BP88_9BACT</name>
<proteinExistence type="predicted"/>
<dbReference type="InterPro" id="IPR023213">
    <property type="entry name" value="CAT-like_dom_sf"/>
</dbReference>
<organism evidence="2 3">
    <name type="scientific">Candidatus Tanganyikabacteria bacterium</name>
    <dbReference type="NCBI Taxonomy" id="2961651"/>
    <lineage>
        <taxon>Bacteria</taxon>
        <taxon>Bacillati</taxon>
        <taxon>Candidatus Sericytochromatia</taxon>
        <taxon>Candidatus Tanganyikabacteria</taxon>
    </lineage>
</organism>
<dbReference type="SUPFAM" id="SSF52777">
    <property type="entry name" value="CoA-dependent acyltransferases"/>
    <property type="match status" value="1"/>
</dbReference>
<gene>
    <name evidence="2" type="ORF">FJZ00_12470</name>
</gene>
<evidence type="ECO:0000313" key="2">
    <source>
        <dbReference type="EMBL" id="MBM3275960.1"/>
    </source>
</evidence>